<evidence type="ECO:0000313" key="2">
    <source>
        <dbReference type="EMBL" id="AJM92008.1"/>
    </source>
</evidence>
<organism evidence="2 3">
    <name type="scientific">Nitrosopumilus piranensis</name>
    <dbReference type="NCBI Taxonomy" id="1582439"/>
    <lineage>
        <taxon>Archaea</taxon>
        <taxon>Nitrososphaerota</taxon>
        <taxon>Nitrososphaeria</taxon>
        <taxon>Nitrosopumilales</taxon>
        <taxon>Nitrosopumilaceae</taxon>
        <taxon>Nitrosopumilus</taxon>
    </lineage>
</organism>
<keyword evidence="1" id="KW-1133">Transmembrane helix</keyword>
<dbReference type="HOGENOM" id="CLU_1438066_0_0_2"/>
<dbReference type="Proteomes" id="UP000032027">
    <property type="component" value="Chromosome"/>
</dbReference>
<sequence>MTDWSVYLYIPLLDNTIMSKQITRSLTKKIGVSLVFSFMFLIITPAMADFTLSLANPSIIDSVNGSVTNIVTIGEQYMIRTDLINLQTTEQSFAYTVHIVNVEDNTELANAQLDGVLAPGEEFSPILPWEPVSCGKYIVNFAIYDDIENMNLLAPTLSLPVSIEGCPTVSPFDELFLNIQNFFAKLFA</sequence>
<keyword evidence="1" id="KW-0472">Membrane</keyword>
<proteinExistence type="predicted"/>
<keyword evidence="1" id="KW-0812">Transmembrane</keyword>
<protein>
    <submittedName>
        <fullName evidence="2">Uncharacterized protein</fullName>
    </submittedName>
</protein>
<keyword evidence="3" id="KW-1185">Reference proteome</keyword>
<name>A0A0C5BQK4_9ARCH</name>
<dbReference type="KEGG" id="nid:NPIRD3C_0796"/>
<evidence type="ECO:0000313" key="3">
    <source>
        <dbReference type="Proteomes" id="UP000032027"/>
    </source>
</evidence>
<reference evidence="2 3" key="2">
    <citation type="journal article" date="2016" name="ISME J.">
        <title>Physiological and genomic characterization of two novel marine thaumarchaeal strains indicates niche differentiation.</title>
        <authorList>
            <person name="Bayer B."/>
            <person name="Vojvoda J."/>
            <person name="Offre P."/>
            <person name="Alves R.J."/>
            <person name="Elisabeth N.H."/>
            <person name="Garcia J.A."/>
            <person name="Volland J.M."/>
            <person name="Srivastava A."/>
            <person name="Schleper C."/>
            <person name="Herndl G.J."/>
        </authorList>
    </citation>
    <scope>NUCLEOTIDE SEQUENCE [LARGE SCALE GENOMIC DNA]</scope>
    <source>
        <strain evidence="2 3">D3C</strain>
    </source>
</reference>
<evidence type="ECO:0000256" key="1">
    <source>
        <dbReference type="SAM" id="Phobius"/>
    </source>
</evidence>
<reference evidence="2 3" key="3">
    <citation type="journal article" date="2019" name="Int. J. Syst. Evol. Microbiol.">
        <title>Nitrosopumilus adriaticus sp. nov. and Nitrosopumilus piranensis sp. nov., two ammonia-oxidizing archaea from the Adriatic Sea and members of the class Nitrososphaeria.</title>
        <authorList>
            <person name="Bayer B."/>
            <person name="Vojvoda J."/>
            <person name="Reinthaler T."/>
            <person name="Reyes C."/>
            <person name="Pinto M."/>
            <person name="Herndl G.J."/>
        </authorList>
    </citation>
    <scope>NUCLEOTIDE SEQUENCE [LARGE SCALE GENOMIC DNA]</scope>
    <source>
        <strain evidence="2 3">D3C</strain>
    </source>
</reference>
<reference evidence="3" key="1">
    <citation type="submission" date="2015-02" db="EMBL/GenBank/DDBJ databases">
        <title>Characterization of two novel Thaumarchaeota isolated from the Northern Adriatic Sea.</title>
        <authorList>
            <person name="Bayer B."/>
            <person name="Vojvoda J."/>
            <person name="Offre P."/>
            <person name="Srivastava A."/>
            <person name="Elisabeth N."/>
            <person name="Garcia J.A.L."/>
            <person name="Schleper C."/>
            <person name="Herndl G.J."/>
        </authorList>
    </citation>
    <scope>NUCLEOTIDE SEQUENCE [LARGE SCALE GENOMIC DNA]</scope>
    <source>
        <strain evidence="3">D3C</strain>
    </source>
</reference>
<dbReference type="EMBL" id="CP010868">
    <property type="protein sequence ID" value="AJM92008.1"/>
    <property type="molecule type" value="Genomic_DNA"/>
</dbReference>
<dbReference type="AlphaFoldDB" id="A0A0C5BQK4"/>
<feature type="transmembrane region" description="Helical" evidence="1">
    <location>
        <begin position="30"/>
        <end position="48"/>
    </location>
</feature>
<accession>A0A0C5BQK4</accession>
<dbReference type="PATRIC" id="fig|1582439.9.peg.819"/>
<gene>
    <name evidence="2" type="ORF">NPIRD3C_0796</name>
</gene>